<dbReference type="AlphaFoldDB" id="A0A2C8F559"/>
<name>A0A2C8F559_9BACT</name>
<gene>
    <name evidence="1" type="ORF">DPRO_0633</name>
</gene>
<dbReference type="KEGG" id="pprf:DPRO_0633"/>
<sequence length="71" mass="7929">MVFENGHTSLPSESKYTIGSVEDESGYVFADDEESLDIAESMRIALVDELSEEGLYSEENSNYTIDLTVKK</sequence>
<dbReference type="Proteomes" id="UP000219215">
    <property type="component" value="Chromosome DPRO"/>
</dbReference>
<protein>
    <submittedName>
        <fullName evidence="1">Uncharacterized protein</fullName>
    </submittedName>
</protein>
<accession>A0A2C8F559</accession>
<organism evidence="1 2">
    <name type="scientific">Pseudodesulfovibrio profundus</name>
    <dbReference type="NCBI Taxonomy" id="57320"/>
    <lineage>
        <taxon>Bacteria</taxon>
        <taxon>Pseudomonadati</taxon>
        <taxon>Thermodesulfobacteriota</taxon>
        <taxon>Desulfovibrionia</taxon>
        <taxon>Desulfovibrionales</taxon>
        <taxon>Desulfovibrionaceae</taxon>
    </lineage>
</organism>
<reference evidence="2" key="1">
    <citation type="submission" date="2017-09" db="EMBL/GenBank/DDBJ databases">
        <authorList>
            <person name="Regsiter A."/>
            <person name="William W."/>
        </authorList>
    </citation>
    <scope>NUCLEOTIDE SEQUENCE [LARGE SCALE GENOMIC DNA]</scope>
    <source>
        <strain evidence="2">500-1</strain>
    </source>
</reference>
<dbReference type="EMBL" id="LT907975">
    <property type="protein sequence ID" value="SOB57517.1"/>
    <property type="molecule type" value="Genomic_DNA"/>
</dbReference>
<proteinExistence type="predicted"/>
<keyword evidence="2" id="KW-1185">Reference proteome</keyword>
<evidence type="ECO:0000313" key="1">
    <source>
        <dbReference type="EMBL" id="SOB57517.1"/>
    </source>
</evidence>
<evidence type="ECO:0000313" key="2">
    <source>
        <dbReference type="Proteomes" id="UP000219215"/>
    </source>
</evidence>